<feature type="chain" id="PRO_5032419256" evidence="1">
    <location>
        <begin position="21"/>
        <end position="1332"/>
    </location>
</feature>
<dbReference type="Pfam" id="PF18962">
    <property type="entry name" value="Por_Secre_tail"/>
    <property type="match status" value="1"/>
</dbReference>
<feature type="signal peptide" evidence="1">
    <location>
        <begin position="1"/>
        <end position="20"/>
    </location>
</feature>
<dbReference type="EMBL" id="DSDK01000352">
    <property type="protein sequence ID" value="HDR51242.1"/>
    <property type="molecule type" value="Genomic_DNA"/>
</dbReference>
<dbReference type="Proteomes" id="UP000886047">
    <property type="component" value="Unassembled WGS sequence"/>
</dbReference>
<dbReference type="InterPro" id="IPR026444">
    <property type="entry name" value="Secre_tail"/>
</dbReference>
<evidence type="ECO:0000256" key="1">
    <source>
        <dbReference type="SAM" id="SignalP"/>
    </source>
</evidence>
<evidence type="ECO:0000259" key="2">
    <source>
        <dbReference type="Pfam" id="PF18962"/>
    </source>
</evidence>
<organism evidence="3">
    <name type="scientific">Mariniphaga anaerophila</name>
    <dbReference type="NCBI Taxonomy" id="1484053"/>
    <lineage>
        <taxon>Bacteria</taxon>
        <taxon>Pseudomonadati</taxon>
        <taxon>Bacteroidota</taxon>
        <taxon>Bacteroidia</taxon>
        <taxon>Marinilabiliales</taxon>
        <taxon>Prolixibacteraceae</taxon>
        <taxon>Mariniphaga</taxon>
    </lineage>
</organism>
<comment type="caution">
    <text evidence="3">The sequence shown here is derived from an EMBL/GenBank/DDBJ whole genome shotgun (WGS) entry which is preliminary data.</text>
</comment>
<evidence type="ECO:0000313" key="3">
    <source>
        <dbReference type="EMBL" id="HDR51242.1"/>
    </source>
</evidence>
<protein>
    <submittedName>
        <fullName evidence="3">T9SS type A sorting domain-containing protein</fullName>
    </submittedName>
</protein>
<reference evidence="3" key="1">
    <citation type="journal article" date="2020" name="mSystems">
        <title>Genome- and Community-Level Interaction Insights into Carbon Utilization and Element Cycling Functions of Hydrothermarchaeota in Hydrothermal Sediment.</title>
        <authorList>
            <person name="Zhou Z."/>
            <person name="Liu Y."/>
            <person name="Xu W."/>
            <person name="Pan J."/>
            <person name="Luo Z.H."/>
            <person name="Li M."/>
        </authorList>
    </citation>
    <scope>NUCLEOTIDE SEQUENCE [LARGE SCALE GENOMIC DNA]</scope>
    <source>
        <strain evidence="3">SpSt-1217</strain>
    </source>
</reference>
<dbReference type="NCBIfam" id="TIGR04183">
    <property type="entry name" value="Por_Secre_tail"/>
    <property type="match status" value="1"/>
</dbReference>
<sequence length="1332" mass="148129">MTMKLKILLFLMMLTGMLHAQEPYRSLIITESRANASPDNYVEITNVGDVPVQLSEFKFGKMTPWTDPVLDLENDPWNPGESYFFLPERILEPGESFVITGAYDFGPRQYYNKVAGFEGNQRPKQIDIYDVADILLHFAEPKGDATDSVTTNADYIGGNNVTGVMDAWHGREGWYLEHHFAEGDSAVVDQVNMVFDNNGQNQGWPDAPGAGYDVAGVAMATRTANLVRKYKVKNGNLDFANAKGVGNDDSEWIPLLRPEGYNSWRDLWWTVGNHGPYVLNETTLESDVIDVDFANKTLTVPWGVRRLDDIMRQMEKKPGIAWDYHLNPNREDSLFLSAQTGDKITIYVCGEELTSATFDIIVSEPTADANIVVPIAHVDIASVVDGGPIRGNTQNGVDGLGWPRVTKHDHGIDTITGTWHGLPNALRTDSLMKYLEKPANASWEFVWVDGVARPDLKNGDKLKVTAQNGASKEYFIQVQPYDPNHNAYLSAITWPDIPAHHRPLYNAIYGWKGDTIAGFNATTFNYRMQVPADISGIPALVAKTQNLNAKVDVKRASSLSGTLQDRTVSFIVTAEDDSVTFTYNVELIKEKDIDDIQKYEADPFLSEFIFWEQWANSFGELANPGNQPLDLSDYMIAMQWNTDPTSVIESRMGEDEWLDRYDKYVPGYKWVGEAQWAVTPGILVQDLSVNPIVQPGDVFVFGGIWDDAHAHPGWLPDFRWGVPDQLDVQFHNRDRIWEYKNPWGEAVSENGTPVRKWMNSNWYMFKILNDSIKQGLKPANDPNDFELIENFGMSDGSNWVIGGQQANMITNFIRKPHVYKGDPSFEGSFGTDPEDSEWTWTNRAYWQARNVGWPMEILNIGNDLGQHFMYEPTHYKSTVSSVVYKVSEGYSMEEEIRGISTGTTVGTFLSNLNKADENQSLTVKSGDSDLAADDMLSQDDVLVVLSADSTNTTQYFIQVSEEGLSSDAKLTSTIYVVDIEVEPKSASATAEAGVGSITGFEYGTQLRTVLNNVNVPMGATLSIIDGEGAYVPLRKLNFDTTYVNVTVNPNTYFDVVAENGVTRIVYQLQPRSSENDAFILSDVYTVSQGDNLVNFVPRGTNVYTFLSNIIPSLNATVKVVDKMGFERTEGTIREDDKVVVTSPNGLTTRVYHLSMLRTQYIPETTYLAYVLSNVYAVDQVDYTITGPTGSTLLSDFYARITPSLGATAVVVDADGNEKTSGDLDDGDMLKVTSADGKIVVKYELKLDLTSVDLTGVSQIEIYPNPTSGKLNIRGAEPGNRIQVFNASGAMVRNMKVQNNLEVLSLEGQPAGMFLIVISNDSKVLGRYKAIKN</sequence>
<feature type="domain" description="Secretion system C-terminal sorting" evidence="2">
    <location>
        <begin position="1261"/>
        <end position="1322"/>
    </location>
</feature>
<gene>
    <name evidence="3" type="ORF">ENN90_06420</name>
</gene>
<accession>A0A831LRE0</accession>
<name>A0A831LRE0_9BACT</name>
<proteinExistence type="predicted"/>
<keyword evidence="1" id="KW-0732">Signal</keyword>